<dbReference type="HOGENOM" id="CLU_3078154_0_0_4"/>
<reference evidence="1 2" key="1">
    <citation type="journal article" date="2003" name="Proc. Natl. Acad. Sci. U.S.A.">
        <title>The complete genome sequence of Chromobacterium violaceum reveals remarkable and exploitable bacterial adaptability.</title>
        <authorList>
            <person name="Vasconcelos A.T.R."/>
            <person name="de Almeida D.F."/>
            <person name="Almeida F.C."/>
            <person name="de Almeida L.G.P."/>
            <person name="de Almeida R."/>
            <person name="Goncalves J.A.A."/>
            <person name="Andrade E.M."/>
            <person name="Antonio R.V."/>
            <person name="Araripe J."/>
            <person name="de Araujo M.F.F."/>
            <person name="Filho S.A."/>
            <person name="Azevedo V."/>
            <person name="Batista A.J."/>
            <person name="Bataus L.A.M."/>
            <person name="Batista J.S."/>
            <person name="Belo A."/>
            <person name="vander Berg C."/>
            <person name="Blamey J."/>
            <person name="Bogo M."/>
            <person name="Bonato S."/>
            <person name="Bordignon J."/>
            <person name="Brito C.A."/>
            <person name="Brocchi M."/>
            <person name="Burity H.A."/>
            <person name="Camargo A.A."/>
            <person name="Cardoso D.D.P."/>
            <person name="Carneiro N.P."/>
            <person name="Carraro D.M."/>
            <person name="Carvalho C.M.B."/>
            <person name="Cascardo J.C.M."/>
            <person name="Cavada B.S."/>
            <person name="Chueire L.M.O."/>
            <person name="Pasa T.B.C."/>
            <person name="Duran N."/>
            <person name="Fagundes N."/>
            <person name="Falcao C.L."/>
            <person name="Fantinatti F."/>
            <person name="Farias I.P."/>
            <person name="Felipe M.S.S."/>
            <person name="Ferrari L.P."/>
            <person name="Ferro J.A."/>
            <person name="Ferro M.I.T."/>
            <person name="Franco G.R."/>
            <person name="Freitas N.S.A."/>
            <person name="Furlan L.R."/>
            <person name="Gazzinelli R.T."/>
            <person name="Gomes E.A."/>
            <person name="Goncalves P.R."/>
            <person name="Grangeiro T.B."/>
            <person name="Grattapaglia D."/>
            <person name="Grisard E.C."/>
            <person name="Guimaraes C.T."/>
            <person name="Hanna E.S."/>
            <person name="Hungria M."/>
            <person name="Jardim S.N."/>
            <person name="Laurino J."/>
            <person name="Leoi L.C.T."/>
            <person name="Fassarella L."/>
            <person name="Lima A."/>
            <person name="Loureiro M.F."/>
            <person name="Lyra M.C.P."/>
            <person name="Macedo M."/>
            <person name="Madeira H.M.F."/>
            <person name="Manfio G.P."/>
            <person name="Maranhao A.Q."/>
            <person name="Martins W.S."/>
            <person name="di Mauro S.M.Z."/>
            <person name="de Medeiros S.R.B."/>
            <person name="Meissner R.D.V."/>
            <person name="Menck C.F.M."/>
            <person name="Moreira M.A.M."/>
            <person name="Nascimento F.F."/>
            <person name="Nicolas M.F."/>
            <person name="Oliveira J.G."/>
            <person name="Oliveira S.C."/>
            <person name="Paixao R.F.C."/>
            <person name="Parente J.A."/>
            <person name="Pedrosa F.O."/>
            <person name="Pena S.J.D."/>
            <person name="Perreira J.O."/>
            <person name="Perreira M."/>
            <person name="Pinto L.S.R.C."/>
            <person name="Pinto L.S."/>
            <person name="Porto J.I.R."/>
            <person name="Potrich D.P."/>
            <person name="Neto C.E.R."/>
            <person name="Reis A.M.M."/>
            <person name="Rigo L.U."/>
            <person name="Rondinelli E."/>
            <person name="dos Santos E.B.P."/>
            <person name="Santos F.R."/>
            <person name="Schneider M.P.C."/>
            <person name="Seuanez H.N."/>
            <person name="Silva A.M.R."/>
            <person name="da Silva A.L.C."/>
            <person name="Silva D.W."/>
            <person name="Silva R."/>
            <person name="Simoes I.C."/>
            <person name="Simon D."/>
            <person name="Soares C.M.A."/>
            <person name="Soares R.B.A."/>
            <person name="Souza E.M."/>
            <person name="Souza K.R.L."/>
            <person name="Souza R.C."/>
            <person name="Steffens M.B.R."/>
            <person name="Steindel M."/>
            <person name="Teixeira S.R."/>
            <person name="Urmenyi T."/>
            <person name="Vettore A."/>
            <person name="Wassem R."/>
            <person name="Zaha A."/>
            <person name="Simpson A.J.G."/>
        </authorList>
    </citation>
    <scope>NUCLEOTIDE SEQUENCE [LARGE SCALE GENOMIC DNA]</scope>
    <source>
        <strain evidence="2">ATCC 12472 / DSM 30191 / JCM 1249 / NBRC 12614 / NCIMB 9131 / NCTC 9757</strain>
    </source>
</reference>
<dbReference type="KEGG" id="cvi:CV_3962"/>
<proteinExistence type="predicted"/>
<sequence length="52" mass="5667">MAINRKPIPKRSLLSTAAIRHPTQTLSGLEKRLAATDSNRAKAENHSQTGTQ</sequence>
<gene>
    <name evidence="1" type="ordered locus">CV_3962</name>
</gene>
<protein>
    <submittedName>
        <fullName evidence="1">Uncharacterized protein</fullName>
    </submittedName>
</protein>
<evidence type="ECO:0000313" key="2">
    <source>
        <dbReference type="Proteomes" id="UP000001424"/>
    </source>
</evidence>
<name>Q7NR23_CHRVO</name>
<dbReference type="EMBL" id="AE016825">
    <property type="protein sequence ID" value="AAQ61624.1"/>
    <property type="molecule type" value="Genomic_DNA"/>
</dbReference>
<evidence type="ECO:0000313" key="1">
    <source>
        <dbReference type="EMBL" id="AAQ61624.1"/>
    </source>
</evidence>
<accession>Q7NR23</accession>
<organism evidence="1 2">
    <name type="scientific">Chromobacterium violaceum (strain ATCC 12472 / DSM 30191 / JCM 1249 / CCUG 213 / NBRC 12614 / NCIMB 9131 / NCTC 9757 / MK)</name>
    <dbReference type="NCBI Taxonomy" id="243365"/>
    <lineage>
        <taxon>Bacteria</taxon>
        <taxon>Pseudomonadati</taxon>
        <taxon>Pseudomonadota</taxon>
        <taxon>Betaproteobacteria</taxon>
        <taxon>Neisseriales</taxon>
        <taxon>Chromobacteriaceae</taxon>
        <taxon>Chromobacterium</taxon>
    </lineage>
</organism>
<keyword evidence="2" id="KW-1185">Reference proteome</keyword>
<dbReference type="Proteomes" id="UP000001424">
    <property type="component" value="Chromosome"/>
</dbReference>
<dbReference type="AlphaFoldDB" id="Q7NR23"/>